<protein>
    <submittedName>
        <fullName evidence="2">IncF plasmid conjugative transfer pilus assemblyprotein TraK</fullName>
    </submittedName>
</protein>
<sequence length="289" mass="31264">MKISTLMNLKMRRALARGLCALGALLLIIGSPVMAATKTTVLPPSLFSLSDNETVQVALSGVDVNRLLVNDDSITSVRCPSGFCVMDNEPSEDGSVLLSLNTQRGLAPFTFFVSTQAGRHFAVLAVPRAVPAVTAIFTLKENVSAKWQASVKSVPFVTRLDQLMKSSILSRESGQAPAGFVRHELTEDTKPCRRLKGFERTQCFARVKREYQDGAKGALNAVPRVLFKSPTQSVLVYRLINRTGKTAPLLANQWYVDGLQAQAIVPNVAALADGGQAWLYQIVTGTGTQ</sequence>
<proteinExistence type="predicted"/>
<reference evidence="2" key="1">
    <citation type="journal article" date="2015" name="MBio">
        <title>Eco-Evolutionary Dynamics of Episomes among Ecologically Cohesive Bacterial Populations.</title>
        <authorList>
            <person name="Xue H."/>
            <person name="Cordero O.X."/>
            <person name="Camas F.M."/>
            <person name="Trimble W."/>
            <person name="Meyer F."/>
            <person name="Guglielmini J."/>
            <person name="Rocha E.P."/>
            <person name="Polz M.F."/>
        </authorList>
    </citation>
    <scope>NUCLEOTIDE SEQUENCE</scope>
    <source>
        <strain evidence="2">FF_112</strain>
    </source>
</reference>
<accession>A0A0H3ZPK4</accession>
<dbReference type="Pfam" id="PF06586">
    <property type="entry name" value="TraK_N"/>
    <property type="match status" value="1"/>
</dbReference>
<evidence type="ECO:0000259" key="1">
    <source>
        <dbReference type="Pfam" id="PF06586"/>
    </source>
</evidence>
<organism evidence="2">
    <name type="scientific">Vibrio tasmaniensis</name>
    <dbReference type="NCBI Taxonomy" id="212663"/>
    <lineage>
        <taxon>Bacteria</taxon>
        <taxon>Pseudomonadati</taxon>
        <taxon>Pseudomonadota</taxon>
        <taxon>Gammaproteobacteria</taxon>
        <taxon>Vibrionales</taxon>
        <taxon>Vibrionaceae</taxon>
        <taxon>Vibrio</taxon>
    </lineage>
</organism>
<name>A0A0H3ZPK4_9VIBR</name>
<evidence type="ECO:0000313" key="2">
    <source>
        <dbReference type="EMBL" id="AKN35849.1"/>
    </source>
</evidence>
<feature type="domain" description="TraK N-terminal" evidence="1">
    <location>
        <begin position="49"/>
        <end position="141"/>
    </location>
</feature>
<dbReference type="InterPro" id="IPR010563">
    <property type="entry name" value="TraK_N"/>
</dbReference>
<dbReference type="EMBL" id="KP795454">
    <property type="protein sequence ID" value="AKN35849.1"/>
    <property type="molecule type" value="Genomic_DNA"/>
</dbReference>
<dbReference type="AlphaFoldDB" id="A0A0H3ZPK4"/>